<accession>A0A4R5KT89</accession>
<organism evidence="1 2">
    <name type="scientific">Arthrobacter terricola</name>
    <dbReference type="NCBI Taxonomy" id="2547396"/>
    <lineage>
        <taxon>Bacteria</taxon>
        <taxon>Bacillati</taxon>
        <taxon>Actinomycetota</taxon>
        <taxon>Actinomycetes</taxon>
        <taxon>Micrococcales</taxon>
        <taxon>Micrococcaceae</taxon>
        <taxon>Arthrobacter</taxon>
    </lineage>
</organism>
<dbReference type="Proteomes" id="UP000295511">
    <property type="component" value="Unassembled WGS sequence"/>
</dbReference>
<gene>
    <name evidence="1" type="ORF">E1809_05945</name>
</gene>
<dbReference type="EMBL" id="SMRU01000005">
    <property type="protein sequence ID" value="TDF99109.1"/>
    <property type="molecule type" value="Genomic_DNA"/>
</dbReference>
<dbReference type="AlphaFoldDB" id="A0A4R5KT89"/>
<dbReference type="OrthoDB" id="4951029at2"/>
<comment type="caution">
    <text evidence="1">The sequence shown here is derived from an EMBL/GenBank/DDBJ whole genome shotgun (WGS) entry which is preliminary data.</text>
</comment>
<protein>
    <submittedName>
        <fullName evidence="1">Uncharacterized protein</fullName>
    </submittedName>
</protein>
<keyword evidence="2" id="KW-1185">Reference proteome</keyword>
<proteinExistence type="predicted"/>
<evidence type="ECO:0000313" key="2">
    <source>
        <dbReference type="Proteomes" id="UP000295511"/>
    </source>
</evidence>
<sequence length="65" mass="7063">MESTNIMALLLVGQGDTARSALPHAPRVVEERAPRSAAWAAFKGKLASLLHRLAWAIEPDVRDTV</sequence>
<evidence type="ECO:0000313" key="1">
    <source>
        <dbReference type="EMBL" id="TDF99109.1"/>
    </source>
</evidence>
<reference evidence="1 2" key="1">
    <citation type="submission" date="2019-03" db="EMBL/GenBank/DDBJ databases">
        <title>Whole genome sequence of Arthrobacter sp JH1-1.</title>
        <authorList>
            <person name="Trinh H.N."/>
        </authorList>
    </citation>
    <scope>NUCLEOTIDE SEQUENCE [LARGE SCALE GENOMIC DNA]</scope>
    <source>
        <strain evidence="1 2">JH1-1</strain>
    </source>
</reference>
<dbReference type="RefSeq" id="WP_133203295.1">
    <property type="nucleotide sequence ID" value="NZ_SMRU01000005.1"/>
</dbReference>
<name>A0A4R5KT89_9MICC</name>